<keyword evidence="2" id="KW-0808">Transferase</keyword>
<dbReference type="CDD" id="cd00761">
    <property type="entry name" value="Glyco_tranf_GTA_type"/>
    <property type="match status" value="1"/>
</dbReference>
<accession>A0A0P8A211</accession>
<reference evidence="2 3" key="1">
    <citation type="submission" date="2015-09" db="EMBL/GenBank/DDBJ databases">
        <title>Identification and resolution of microdiversity through metagenomic sequencing of parallel consortia.</title>
        <authorList>
            <person name="Nelson W.C."/>
            <person name="Romine M.F."/>
            <person name="Lindemann S.R."/>
        </authorList>
    </citation>
    <scope>NUCLEOTIDE SEQUENCE [LARGE SCALE GENOMIC DNA]</scope>
    <source>
        <strain evidence="2">Ana</strain>
    </source>
</reference>
<proteinExistence type="predicted"/>
<feature type="domain" description="Glycosyltransferase 2-like" evidence="1">
    <location>
        <begin position="7"/>
        <end position="188"/>
    </location>
</feature>
<dbReference type="PANTHER" id="PTHR43630">
    <property type="entry name" value="POLY-BETA-1,6-N-ACETYL-D-GLUCOSAMINE SYNTHASE"/>
    <property type="match status" value="1"/>
</dbReference>
<name>A0A0P8A211_9CYAN</name>
<dbReference type="CDD" id="cd02511">
    <property type="entry name" value="Beta4Glucosyltransferase"/>
    <property type="match status" value="1"/>
</dbReference>
<dbReference type="SUPFAM" id="SSF53448">
    <property type="entry name" value="Nucleotide-diphospho-sugar transferases"/>
    <property type="match status" value="2"/>
</dbReference>
<comment type="caution">
    <text evidence="2">The sequence shown here is derived from an EMBL/GenBank/DDBJ whole genome shotgun (WGS) entry which is preliminary data.</text>
</comment>
<organism evidence="2 3">
    <name type="scientific">Phormidesmis priestleyi Ana</name>
    <dbReference type="NCBI Taxonomy" id="1666911"/>
    <lineage>
        <taxon>Bacteria</taxon>
        <taxon>Bacillati</taxon>
        <taxon>Cyanobacteriota</taxon>
        <taxon>Cyanophyceae</taxon>
        <taxon>Leptolyngbyales</taxon>
        <taxon>Leptolyngbyaceae</taxon>
        <taxon>Phormidesmis</taxon>
    </lineage>
</organism>
<dbReference type="Gene3D" id="3.90.550.10">
    <property type="entry name" value="Spore Coat Polysaccharide Biosynthesis Protein SpsA, Chain A"/>
    <property type="match status" value="2"/>
</dbReference>
<dbReference type="STRING" id="1666911.HLUCCA11_03520"/>
<gene>
    <name evidence="2" type="ORF">HLUCCA11_03520</name>
</gene>
<dbReference type="InterPro" id="IPR001173">
    <property type="entry name" value="Glyco_trans_2-like"/>
</dbReference>
<protein>
    <submittedName>
        <fullName evidence="2">Glycosyltransferase</fullName>
    </submittedName>
</protein>
<dbReference type="InterPro" id="IPR029044">
    <property type="entry name" value="Nucleotide-diphossugar_trans"/>
</dbReference>
<feature type="domain" description="Glycosyltransferase 2-like" evidence="1">
    <location>
        <begin position="361"/>
        <end position="503"/>
    </location>
</feature>
<dbReference type="PANTHER" id="PTHR43630:SF2">
    <property type="entry name" value="GLYCOSYLTRANSFERASE"/>
    <property type="match status" value="1"/>
</dbReference>
<dbReference type="Proteomes" id="UP000050465">
    <property type="component" value="Unassembled WGS sequence"/>
</dbReference>
<dbReference type="GO" id="GO:0016757">
    <property type="term" value="F:glycosyltransferase activity"/>
    <property type="evidence" value="ECO:0007669"/>
    <property type="project" value="UniProtKB-KW"/>
</dbReference>
<evidence type="ECO:0000259" key="1">
    <source>
        <dbReference type="Pfam" id="PF00535"/>
    </source>
</evidence>
<evidence type="ECO:0000313" key="2">
    <source>
        <dbReference type="EMBL" id="KPQ36999.1"/>
    </source>
</evidence>
<sequence>MADPLISAIICTHNREQYLGAAIDSLLNQTLSGQTLSGQMPDAQTSDAQTSDAQMPAGYEVIVVDNASTDSTAQIARAHLAKFSDSSQSTYIQATYIYEPTLGLSVARNTGAAAAKGQILAYLDDDAEASTEWLTELVKIFEGNEKVAIAGGKVTLIWPPNTQPPSWLSKDLSSALGAYDLGDMPVSIQQPALTPRGLNYAVRKHFLQSVGGFDTHLGRVGTNLLSNEEQQMTRMALDRGWQVMYVPTALAAHNVSPARMKPGWFLRRSWWQGISESYREQASSTTGLWQLRSGGERLVRGVYKTIKYCHRPDQRFENLAYAYGQIAYLGSVIGSLTGASTQCPTPPSSPMTITPGSIPISVLIPAKNEEENLPACLASLVQADEVFVVDSQSEDQSVAIAESLGAKVVQFEFNGRWPKKKNWSLDTLPFRNEWVLIVDCDERITPESWAEIAERIKNPDLDGYYINRRVFFLGKWIRHGGKYPDWNLRLFRHAKGRYENLNTEDIRNTGDNEVHEHVMIPHEKVGYLKEDMLHEDFRDLYHWLARHNRYSNWEARVYYNLLTGMGDDGTIGANLFGDAVQRKRFLKKIWVRLPFKPFLRFVLFYILRLGFLDGYAGYVYGRLLSQYEYQIGVKLYELKFGGRLNIQSKPPESLPTQARPAEANLS</sequence>
<evidence type="ECO:0000313" key="3">
    <source>
        <dbReference type="Proteomes" id="UP000050465"/>
    </source>
</evidence>
<dbReference type="EMBL" id="LJZR01000003">
    <property type="protein sequence ID" value="KPQ36999.1"/>
    <property type="molecule type" value="Genomic_DNA"/>
</dbReference>
<dbReference type="Pfam" id="PF00535">
    <property type="entry name" value="Glycos_transf_2"/>
    <property type="match status" value="2"/>
</dbReference>
<dbReference type="PATRIC" id="fig|1666911.3.peg.3556"/>
<dbReference type="AlphaFoldDB" id="A0A0P8A211"/>